<dbReference type="GO" id="GO:0016491">
    <property type="term" value="F:oxidoreductase activity"/>
    <property type="evidence" value="ECO:0007669"/>
    <property type="project" value="UniProtKB-KW"/>
</dbReference>
<keyword evidence="3" id="KW-0560">Oxidoreductase</keyword>
<dbReference type="Gene3D" id="3.20.20.100">
    <property type="entry name" value="NADP-dependent oxidoreductase domain"/>
    <property type="match status" value="1"/>
</dbReference>
<evidence type="ECO:0000256" key="1">
    <source>
        <dbReference type="ARBA" id="ARBA00006515"/>
    </source>
</evidence>
<dbReference type="SUPFAM" id="SSF51430">
    <property type="entry name" value="NAD(P)-linked oxidoreductase"/>
    <property type="match status" value="1"/>
</dbReference>
<accession>A0A379W550</accession>
<dbReference type="PANTHER" id="PTHR43150">
    <property type="entry name" value="HYPERKINETIC, ISOFORM M"/>
    <property type="match status" value="1"/>
</dbReference>
<dbReference type="PANTHER" id="PTHR43150:SF4">
    <property type="entry name" value="L-GLYCERALDEHYDE 3-PHOSPHATE REDUCTASE"/>
    <property type="match status" value="1"/>
</dbReference>
<feature type="domain" description="NADP-dependent oxidoreductase" evidence="4">
    <location>
        <begin position="28"/>
        <end position="83"/>
    </location>
</feature>
<dbReference type="Pfam" id="PF00248">
    <property type="entry name" value="Aldo_ket_red"/>
    <property type="match status" value="1"/>
</dbReference>
<dbReference type="InterPro" id="IPR036812">
    <property type="entry name" value="NAD(P)_OxRdtase_dom_sf"/>
</dbReference>
<evidence type="ECO:0000256" key="2">
    <source>
        <dbReference type="ARBA" id="ARBA00022857"/>
    </source>
</evidence>
<comment type="similarity">
    <text evidence="1">Belongs to the shaker potassium channel beta subunit family.</text>
</comment>
<evidence type="ECO:0000259" key="4">
    <source>
        <dbReference type="Pfam" id="PF00248"/>
    </source>
</evidence>
<evidence type="ECO:0000313" key="5">
    <source>
        <dbReference type="EMBL" id="SUH14457.1"/>
    </source>
</evidence>
<dbReference type="Proteomes" id="UP000255509">
    <property type="component" value="Unassembled WGS sequence"/>
</dbReference>
<dbReference type="AlphaFoldDB" id="A0A379W550"/>
<evidence type="ECO:0000256" key="3">
    <source>
        <dbReference type="ARBA" id="ARBA00023002"/>
    </source>
</evidence>
<gene>
    <name evidence="5" type="primary">yghZ_2</name>
    <name evidence="5" type="ORF">NCTC8258_02146</name>
</gene>
<keyword evidence="2" id="KW-0521">NADP</keyword>
<evidence type="ECO:0000313" key="6">
    <source>
        <dbReference type="Proteomes" id="UP000255509"/>
    </source>
</evidence>
<dbReference type="InterPro" id="IPR005399">
    <property type="entry name" value="K_chnl_volt-dep_bsu_KCNAB-rel"/>
</dbReference>
<protein>
    <submittedName>
        <fullName evidence="5">Ion-channel protein</fullName>
    </submittedName>
</protein>
<organism evidence="5 6">
    <name type="scientific">Salmonella enterica I</name>
    <dbReference type="NCBI Taxonomy" id="59201"/>
    <lineage>
        <taxon>Bacteria</taxon>
        <taxon>Pseudomonadati</taxon>
        <taxon>Pseudomonadota</taxon>
        <taxon>Gammaproteobacteria</taxon>
        <taxon>Enterobacterales</taxon>
        <taxon>Enterobacteriaceae</taxon>
        <taxon>Salmonella</taxon>
    </lineage>
</organism>
<name>A0A379W550_SALET</name>
<dbReference type="EMBL" id="UGXS01000004">
    <property type="protein sequence ID" value="SUH14457.1"/>
    <property type="molecule type" value="Genomic_DNA"/>
</dbReference>
<sequence>MIYQPDENRYHTMEYRRCGRSGVKLPAISLGLWHNFGDATRVENSRALLQRAFDLGITHFDLANNYGPPPGSAECNFGRILQEDFYRGVMN</sequence>
<proteinExistence type="inferred from homology"/>
<dbReference type="GO" id="GO:0051596">
    <property type="term" value="P:methylglyoxal catabolic process"/>
    <property type="evidence" value="ECO:0007669"/>
    <property type="project" value="TreeGrafter"/>
</dbReference>
<reference evidence="5 6" key="1">
    <citation type="submission" date="2018-06" db="EMBL/GenBank/DDBJ databases">
        <authorList>
            <consortium name="Pathogen Informatics"/>
            <person name="Doyle S."/>
        </authorList>
    </citation>
    <scope>NUCLEOTIDE SEQUENCE [LARGE SCALE GENOMIC DNA]</scope>
    <source>
        <strain evidence="5 6">NCTC8258</strain>
    </source>
</reference>
<dbReference type="InterPro" id="IPR023210">
    <property type="entry name" value="NADP_OxRdtase_dom"/>
</dbReference>